<dbReference type="NCBIfam" id="TIGR01409">
    <property type="entry name" value="TAT_signal_seq"/>
    <property type="match status" value="1"/>
</dbReference>
<keyword evidence="3" id="KW-1185">Reference proteome</keyword>
<dbReference type="Pfam" id="PF07876">
    <property type="entry name" value="Dabb"/>
    <property type="match status" value="1"/>
</dbReference>
<evidence type="ECO:0000259" key="1">
    <source>
        <dbReference type="PROSITE" id="PS51502"/>
    </source>
</evidence>
<dbReference type="InterPro" id="IPR013097">
    <property type="entry name" value="Dabb"/>
</dbReference>
<sequence length="149" mass="17021">MRILKAVFEESEELINPINMKSRRQFLKTVGVASASAILPLNSIANEMAKQKMIHQVYFWLHDVANTKEFLTEAVPMLGRCKTVGKFIAGTPADTADRDVVDHSFQVSCTLFFDSLEDQDVYQSDPLHLEFIEKYSSMWKKVQVYDIAI</sequence>
<proteinExistence type="predicted"/>
<dbReference type="STRING" id="226505.SAMN05444394_3798"/>
<dbReference type="InterPro" id="IPR019546">
    <property type="entry name" value="TAT_signal_bac_arc"/>
</dbReference>
<dbReference type="EMBL" id="FSRC01000003">
    <property type="protein sequence ID" value="SIO18390.1"/>
    <property type="molecule type" value="Genomic_DNA"/>
</dbReference>
<dbReference type="InterPro" id="IPR011008">
    <property type="entry name" value="Dimeric_a/b-barrel"/>
</dbReference>
<dbReference type="Gene3D" id="3.30.70.100">
    <property type="match status" value="1"/>
</dbReference>
<protein>
    <submittedName>
        <fullName evidence="2">Tat (Twin-arginine translocation) pathway signal sequence</fullName>
    </submittedName>
</protein>
<dbReference type="PROSITE" id="PS51502">
    <property type="entry name" value="S_R_A_B_BARREL"/>
    <property type="match status" value="1"/>
</dbReference>
<dbReference type="SUPFAM" id="SSF54909">
    <property type="entry name" value="Dimeric alpha+beta barrel"/>
    <property type="match status" value="1"/>
</dbReference>
<name>A0A1N6HF58_9BACT</name>
<accession>A0A1N6HF58</accession>
<gene>
    <name evidence="2" type="ORF">SAMN05444394_3798</name>
</gene>
<dbReference type="SMART" id="SM00886">
    <property type="entry name" value="Dabb"/>
    <property type="match status" value="1"/>
</dbReference>
<feature type="domain" description="Stress-response A/B barrel" evidence="1">
    <location>
        <begin position="53"/>
        <end position="147"/>
    </location>
</feature>
<dbReference type="AlphaFoldDB" id="A0A1N6HF58"/>
<organism evidence="2 3">
    <name type="scientific">Algoriphagus halophilus</name>
    <dbReference type="NCBI Taxonomy" id="226505"/>
    <lineage>
        <taxon>Bacteria</taxon>
        <taxon>Pseudomonadati</taxon>
        <taxon>Bacteroidota</taxon>
        <taxon>Cytophagia</taxon>
        <taxon>Cytophagales</taxon>
        <taxon>Cyclobacteriaceae</taxon>
        <taxon>Algoriphagus</taxon>
    </lineage>
</organism>
<dbReference type="Proteomes" id="UP000185221">
    <property type="component" value="Unassembled WGS sequence"/>
</dbReference>
<reference evidence="3" key="1">
    <citation type="submission" date="2016-11" db="EMBL/GenBank/DDBJ databases">
        <authorList>
            <person name="Varghese N."/>
            <person name="Submissions S."/>
        </authorList>
    </citation>
    <scope>NUCLEOTIDE SEQUENCE [LARGE SCALE GENOMIC DNA]</scope>
    <source>
        <strain evidence="3">DSM 15292</strain>
    </source>
</reference>
<evidence type="ECO:0000313" key="2">
    <source>
        <dbReference type="EMBL" id="SIO18390.1"/>
    </source>
</evidence>
<evidence type="ECO:0000313" key="3">
    <source>
        <dbReference type="Proteomes" id="UP000185221"/>
    </source>
</evidence>